<evidence type="ECO:0000256" key="1">
    <source>
        <dbReference type="SAM" id="MobiDB-lite"/>
    </source>
</evidence>
<feature type="domain" description="ParB-related ThiF-related cassette protein E" evidence="2">
    <location>
        <begin position="2"/>
        <end position="111"/>
    </location>
</feature>
<evidence type="ECO:0000313" key="3">
    <source>
        <dbReference type="EMBL" id="QEZ48824.1"/>
    </source>
</evidence>
<dbReference type="Proteomes" id="UP000325743">
    <property type="component" value="Plasmid unnamed1"/>
</dbReference>
<dbReference type="EMBL" id="CP032520">
    <property type="protein sequence ID" value="QEZ48824.1"/>
    <property type="molecule type" value="Genomic_DNA"/>
</dbReference>
<feature type="compositionally biased region" description="Acidic residues" evidence="1">
    <location>
        <begin position="114"/>
        <end position="125"/>
    </location>
</feature>
<feature type="region of interest" description="Disordered" evidence="1">
    <location>
        <begin position="90"/>
        <end position="151"/>
    </location>
</feature>
<dbReference type="InterPro" id="IPR022273">
    <property type="entry name" value="PRTRC_protein-E"/>
</dbReference>
<evidence type="ECO:0000259" key="2">
    <source>
        <dbReference type="Pfam" id="PF19556"/>
    </source>
</evidence>
<dbReference type="NCBIfam" id="TIGR03741">
    <property type="entry name" value="PRTRC_E"/>
    <property type="match status" value="1"/>
</dbReference>
<evidence type="ECO:0000313" key="4">
    <source>
        <dbReference type="Proteomes" id="UP000325743"/>
    </source>
</evidence>
<reference evidence="3 4" key="1">
    <citation type="submission" date="2018-09" db="EMBL/GenBank/DDBJ databases">
        <title>Complete genome sequence of Cupriavidus oxalaticus T2, a bacterium capable of phenol tolerance and degradation.</title>
        <authorList>
            <person name="Yan J."/>
        </authorList>
    </citation>
    <scope>NUCLEOTIDE SEQUENCE [LARGE SCALE GENOMIC DNA]</scope>
    <source>
        <strain evidence="3 4">T2</strain>
        <plasmid evidence="3 4">unnamed1</plasmid>
    </source>
</reference>
<gene>
    <name evidence="3" type="ORF">D2917_31620</name>
</gene>
<geneLocation type="plasmid" evidence="3">
    <name>unnamed1</name>
</geneLocation>
<keyword evidence="3" id="KW-0614">Plasmid</keyword>
<dbReference type="RefSeq" id="WP_151073059.1">
    <property type="nucleotide sequence ID" value="NZ_CP032520.1"/>
</dbReference>
<feature type="compositionally biased region" description="Low complexity" evidence="1">
    <location>
        <begin position="90"/>
        <end position="113"/>
    </location>
</feature>
<dbReference type="AlphaFoldDB" id="A0A5P3VR16"/>
<sequence>MFTELVPLVRASDKVVVTLSLQGEVMSVVVLPVIKNAADAALTSPLVLSATPAELDAEFAAAVLSVSESHRSLAEQAEATKSILDAAKSTQSSKATKALAKAASPSASEASSASDDDNEAGDAEAGDAAQTEADAKVSAPASAGTDLASLL</sequence>
<accession>A0A5P3VR16</accession>
<proteinExistence type="predicted"/>
<dbReference type="Pfam" id="PF19556">
    <property type="entry name" value="PRTRC_E"/>
    <property type="match status" value="1"/>
</dbReference>
<organism evidence="3 4">
    <name type="scientific">Cupriavidus oxalaticus</name>
    <dbReference type="NCBI Taxonomy" id="96344"/>
    <lineage>
        <taxon>Bacteria</taxon>
        <taxon>Pseudomonadati</taxon>
        <taxon>Pseudomonadota</taxon>
        <taxon>Betaproteobacteria</taxon>
        <taxon>Burkholderiales</taxon>
        <taxon>Burkholderiaceae</taxon>
        <taxon>Cupriavidus</taxon>
    </lineage>
</organism>
<name>A0A5P3VR16_9BURK</name>
<protein>
    <submittedName>
        <fullName evidence="3">PRTRC system protein E</fullName>
    </submittedName>
</protein>